<evidence type="ECO:0000313" key="2">
    <source>
        <dbReference type="Proteomes" id="UP001165135"/>
    </source>
</evidence>
<dbReference type="AlphaFoldDB" id="A0A9W6VUB1"/>
<proteinExistence type="predicted"/>
<accession>A0A9W6VUB1</accession>
<gene>
    <name evidence="1" type="ORF">Airi01_088520</name>
</gene>
<evidence type="ECO:0000313" key="1">
    <source>
        <dbReference type="EMBL" id="GLY80585.1"/>
    </source>
</evidence>
<dbReference type="RefSeq" id="WP_285633744.1">
    <property type="nucleotide sequence ID" value="NZ_BSTJ01000015.1"/>
</dbReference>
<name>A0A9W6VUB1_9ACTN</name>
<protein>
    <submittedName>
        <fullName evidence="1">Uncharacterized protein</fullName>
    </submittedName>
</protein>
<organism evidence="1 2">
    <name type="scientific">Actinoallomurus iriomotensis</name>
    <dbReference type="NCBI Taxonomy" id="478107"/>
    <lineage>
        <taxon>Bacteria</taxon>
        <taxon>Bacillati</taxon>
        <taxon>Actinomycetota</taxon>
        <taxon>Actinomycetes</taxon>
        <taxon>Streptosporangiales</taxon>
        <taxon>Thermomonosporaceae</taxon>
        <taxon>Actinoallomurus</taxon>
    </lineage>
</organism>
<sequence>MSDVSMPVAVIAISTDANEDHWAQATWHAEVAAVEAAKADGIPEDQLTVSHQRSGGGVVASSSDGRTYIALVITDPAVSPASYGDRIDPARYLRARAQGVSVFFEGAPANAIADDLEADDLLPGCAVPAMRRVPDRALADTYAQLFDSKRSDVVRAAAFDAFAVRSGATALAGSWLLETPSSHQDDLRKIASLSIGNARYDTSPTTRSDHILAMCYVTAAKAVPAELSRRAAAELVSLCLDAGYQEARRLLPKGDWSWLAVAVREETWAFHLALEFLSDLTTPLSTRMKVAIEFVTHAPSPVVPPSVDELVRSPKASSTDRLSLATAWAKRDPKAGQLHLDALARDHTLQQLHRVQAAEHLLRLNPDAGSSALAALTDDRRLSPAARELASRSLQGS</sequence>
<dbReference type="Proteomes" id="UP001165135">
    <property type="component" value="Unassembled WGS sequence"/>
</dbReference>
<dbReference type="EMBL" id="BSTJ01000015">
    <property type="protein sequence ID" value="GLY80585.1"/>
    <property type="molecule type" value="Genomic_DNA"/>
</dbReference>
<reference evidence="1" key="1">
    <citation type="submission" date="2023-03" db="EMBL/GenBank/DDBJ databases">
        <title>Actinoallomurus iriomotensis NBRC 103681.</title>
        <authorList>
            <person name="Ichikawa N."/>
            <person name="Sato H."/>
            <person name="Tonouchi N."/>
        </authorList>
    </citation>
    <scope>NUCLEOTIDE SEQUENCE</scope>
    <source>
        <strain evidence="1">NBRC 103681</strain>
    </source>
</reference>
<comment type="caution">
    <text evidence="1">The sequence shown here is derived from an EMBL/GenBank/DDBJ whole genome shotgun (WGS) entry which is preliminary data.</text>
</comment>